<dbReference type="InterPro" id="IPR036866">
    <property type="entry name" value="RibonucZ/Hydroxyglut_hydro"/>
</dbReference>
<keyword evidence="4" id="KW-0862">Zinc</keyword>
<dbReference type="GO" id="GO:0016787">
    <property type="term" value="F:hydrolase activity"/>
    <property type="evidence" value="ECO:0007669"/>
    <property type="project" value="UniProtKB-KW"/>
</dbReference>
<comment type="cofactor">
    <cofactor evidence="1">
        <name>Zn(2+)</name>
        <dbReference type="ChEBI" id="CHEBI:29105"/>
    </cofactor>
</comment>
<keyword evidence="3" id="KW-0378">Hydrolase</keyword>
<evidence type="ECO:0000256" key="5">
    <source>
        <dbReference type="SAM" id="MobiDB-lite"/>
    </source>
</evidence>
<protein>
    <submittedName>
        <fullName evidence="7">Glyoxylase, beta-lactamase superfamily II</fullName>
    </submittedName>
</protein>
<evidence type="ECO:0000259" key="6">
    <source>
        <dbReference type="SMART" id="SM00849"/>
    </source>
</evidence>
<evidence type="ECO:0000256" key="3">
    <source>
        <dbReference type="ARBA" id="ARBA00022801"/>
    </source>
</evidence>
<feature type="region of interest" description="Disordered" evidence="5">
    <location>
        <begin position="198"/>
        <end position="221"/>
    </location>
</feature>
<sequence>MLLLTVVAPVLGTNCYVVAAGDGRECVVIDPGIGVAEQLEKVFAEHSLEPVAVLVTHGHLDHTYALSELSQARGLPVHLHEGDAYRLADPLGSLGPQLAAQFAQFGADWTPPADVRTFGGAETELDLAGVGLRAVHAPGHTEGSTLYHAPADGVVFTGDVLFAGTVGRTDLPGGDDALMRATLTRLASDDGLPGLTIVRPGHGPASTLDRERASNPYLRGL</sequence>
<dbReference type="PANTHER" id="PTHR46233:SF3">
    <property type="entry name" value="HYDROXYACYLGLUTATHIONE HYDROLASE GLOC"/>
    <property type="match status" value="1"/>
</dbReference>
<dbReference type="AlphaFoldDB" id="A0A1H2KWC3"/>
<dbReference type="CDD" id="cd06262">
    <property type="entry name" value="metallo-hydrolase-like_MBL-fold"/>
    <property type="match status" value="1"/>
</dbReference>
<evidence type="ECO:0000256" key="2">
    <source>
        <dbReference type="ARBA" id="ARBA00022723"/>
    </source>
</evidence>
<dbReference type="OrthoDB" id="9802991at2"/>
<dbReference type="RefSeq" id="WP_046770411.1">
    <property type="nucleotide sequence ID" value="NZ_LBMC01000020.1"/>
</dbReference>
<keyword evidence="2" id="KW-0479">Metal-binding</keyword>
<gene>
    <name evidence="7" type="ORF">SAMN04488563_4417</name>
</gene>
<evidence type="ECO:0000313" key="8">
    <source>
        <dbReference type="Proteomes" id="UP000182977"/>
    </source>
</evidence>
<reference evidence="8" key="1">
    <citation type="submission" date="2016-10" db="EMBL/GenBank/DDBJ databases">
        <authorList>
            <person name="Varghese N."/>
            <person name="Submissions S."/>
        </authorList>
    </citation>
    <scope>NUCLEOTIDE SEQUENCE [LARGE SCALE GENOMIC DNA]</scope>
    <source>
        <strain evidence="8">DSM 45079</strain>
    </source>
</reference>
<dbReference type="EMBL" id="LT629791">
    <property type="protein sequence ID" value="SDU72842.1"/>
    <property type="molecule type" value="Genomic_DNA"/>
</dbReference>
<dbReference type="STRING" id="419479.SAMN04488563_4417"/>
<organism evidence="7 8">
    <name type="scientific">Jiangella alkaliphila</name>
    <dbReference type="NCBI Taxonomy" id="419479"/>
    <lineage>
        <taxon>Bacteria</taxon>
        <taxon>Bacillati</taxon>
        <taxon>Actinomycetota</taxon>
        <taxon>Actinomycetes</taxon>
        <taxon>Jiangellales</taxon>
        <taxon>Jiangellaceae</taxon>
        <taxon>Jiangella</taxon>
    </lineage>
</organism>
<dbReference type="GO" id="GO:0046872">
    <property type="term" value="F:metal ion binding"/>
    <property type="evidence" value="ECO:0007669"/>
    <property type="project" value="UniProtKB-KW"/>
</dbReference>
<proteinExistence type="predicted"/>
<dbReference type="Gene3D" id="3.60.15.10">
    <property type="entry name" value="Ribonuclease Z/Hydroxyacylglutathione hydrolase-like"/>
    <property type="match status" value="1"/>
</dbReference>
<dbReference type="PANTHER" id="PTHR46233">
    <property type="entry name" value="HYDROXYACYLGLUTATHIONE HYDROLASE GLOC"/>
    <property type="match status" value="1"/>
</dbReference>
<evidence type="ECO:0000256" key="4">
    <source>
        <dbReference type="ARBA" id="ARBA00022833"/>
    </source>
</evidence>
<keyword evidence="8" id="KW-1185">Reference proteome</keyword>
<dbReference type="InterPro" id="IPR051453">
    <property type="entry name" value="MBL_Glyoxalase_II"/>
</dbReference>
<dbReference type="SMART" id="SM00849">
    <property type="entry name" value="Lactamase_B"/>
    <property type="match status" value="1"/>
</dbReference>
<evidence type="ECO:0000256" key="1">
    <source>
        <dbReference type="ARBA" id="ARBA00001947"/>
    </source>
</evidence>
<dbReference type="Pfam" id="PF00753">
    <property type="entry name" value="Lactamase_B"/>
    <property type="match status" value="1"/>
</dbReference>
<name>A0A1H2KWC3_9ACTN</name>
<dbReference type="SUPFAM" id="SSF56281">
    <property type="entry name" value="Metallo-hydrolase/oxidoreductase"/>
    <property type="match status" value="1"/>
</dbReference>
<accession>A0A1H2KWC3</accession>
<evidence type="ECO:0000313" key="7">
    <source>
        <dbReference type="EMBL" id="SDU72842.1"/>
    </source>
</evidence>
<dbReference type="Proteomes" id="UP000182977">
    <property type="component" value="Chromosome I"/>
</dbReference>
<feature type="domain" description="Metallo-beta-lactamase" evidence="6">
    <location>
        <begin position="12"/>
        <end position="202"/>
    </location>
</feature>
<dbReference type="InterPro" id="IPR001279">
    <property type="entry name" value="Metallo-B-lactamas"/>
</dbReference>